<organism evidence="1 2">
    <name type="scientific">Micromonospora ureilytica</name>
    <dbReference type="NCBI Taxonomy" id="709868"/>
    <lineage>
        <taxon>Bacteria</taxon>
        <taxon>Bacillati</taxon>
        <taxon>Actinomycetota</taxon>
        <taxon>Actinomycetes</taxon>
        <taxon>Micromonosporales</taxon>
        <taxon>Micromonosporaceae</taxon>
        <taxon>Micromonospora</taxon>
    </lineage>
</organism>
<name>A0ABS0JBZ7_9ACTN</name>
<reference evidence="1 2" key="1">
    <citation type="submission" date="2020-11" db="EMBL/GenBank/DDBJ databases">
        <title>Sequencing the genomes of 1000 actinobacteria strains.</title>
        <authorList>
            <person name="Klenk H.-P."/>
        </authorList>
    </citation>
    <scope>NUCLEOTIDE SEQUENCE [LARGE SCALE GENOMIC DNA]</scope>
    <source>
        <strain evidence="1 2">DSM 101692</strain>
    </source>
</reference>
<keyword evidence="2" id="KW-1185">Reference proteome</keyword>
<dbReference type="EMBL" id="JADOTX010000001">
    <property type="protein sequence ID" value="MBG6064578.1"/>
    <property type="molecule type" value="Genomic_DNA"/>
</dbReference>
<accession>A0ABS0JBZ7</accession>
<protein>
    <submittedName>
        <fullName evidence="1">Uncharacterized protein</fullName>
    </submittedName>
</protein>
<evidence type="ECO:0000313" key="1">
    <source>
        <dbReference type="EMBL" id="MBG6064578.1"/>
    </source>
</evidence>
<gene>
    <name evidence="1" type="ORF">IW248_000865</name>
</gene>
<sequence length="31" mass="3335">MNQGRAALSMVLTVELFDVDVDQVAAAASRR</sequence>
<evidence type="ECO:0000313" key="2">
    <source>
        <dbReference type="Proteomes" id="UP000614915"/>
    </source>
</evidence>
<comment type="caution">
    <text evidence="1">The sequence shown here is derived from an EMBL/GenBank/DDBJ whole genome shotgun (WGS) entry which is preliminary data.</text>
</comment>
<proteinExistence type="predicted"/>
<dbReference type="Proteomes" id="UP000614915">
    <property type="component" value="Unassembled WGS sequence"/>
</dbReference>